<reference evidence="7" key="1">
    <citation type="thesis" date="2020" institute="ProQuest LLC" country="789 East Eisenhower Parkway, Ann Arbor, MI, USA">
        <title>Comparative Genomics and Chromosome Evolution.</title>
        <authorList>
            <person name="Mudd A.B."/>
        </authorList>
    </citation>
    <scope>NUCLEOTIDE SEQUENCE</scope>
    <source>
        <strain evidence="7">Female2</strain>
        <tissue evidence="7">Blood</tissue>
    </source>
</reference>
<dbReference type="PANTHER" id="PTHR23506">
    <property type="entry name" value="GH10249P"/>
    <property type="match status" value="1"/>
</dbReference>
<dbReference type="EMBL" id="JAACNH010012728">
    <property type="protein sequence ID" value="KAG8429143.1"/>
    <property type="molecule type" value="Genomic_DNA"/>
</dbReference>
<evidence type="ECO:0000256" key="1">
    <source>
        <dbReference type="ARBA" id="ARBA00004141"/>
    </source>
</evidence>
<keyword evidence="2" id="KW-0813">Transport</keyword>
<dbReference type="InterPro" id="IPR036259">
    <property type="entry name" value="MFS_trans_sf"/>
</dbReference>
<name>A0A8T2IB56_9PIPI</name>
<dbReference type="PANTHER" id="PTHR23506:SF42">
    <property type="entry name" value="CHROMAFFIN GRANULE AMINE TRANSPORTER"/>
    <property type="match status" value="1"/>
</dbReference>
<dbReference type="AlphaFoldDB" id="A0A8T2IB56"/>
<evidence type="ECO:0000256" key="2">
    <source>
        <dbReference type="ARBA" id="ARBA00022448"/>
    </source>
</evidence>
<comment type="subcellular location">
    <subcellularLocation>
        <location evidence="1">Membrane</location>
        <topology evidence="1">Multi-pass membrane protein</topology>
    </subcellularLocation>
</comment>
<dbReference type="SUPFAM" id="SSF103473">
    <property type="entry name" value="MFS general substrate transporter"/>
    <property type="match status" value="1"/>
</dbReference>
<keyword evidence="3 6" id="KW-0812">Transmembrane</keyword>
<dbReference type="GO" id="GO:0043195">
    <property type="term" value="C:terminal bouton"/>
    <property type="evidence" value="ECO:0007669"/>
    <property type="project" value="TreeGrafter"/>
</dbReference>
<organism evidence="7 8">
    <name type="scientific">Hymenochirus boettgeri</name>
    <name type="common">Congo dwarf clawed frog</name>
    <dbReference type="NCBI Taxonomy" id="247094"/>
    <lineage>
        <taxon>Eukaryota</taxon>
        <taxon>Metazoa</taxon>
        <taxon>Chordata</taxon>
        <taxon>Craniata</taxon>
        <taxon>Vertebrata</taxon>
        <taxon>Euteleostomi</taxon>
        <taxon>Amphibia</taxon>
        <taxon>Batrachia</taxon>
        <taxon>Anura</taxon>
        <taxon>Pipoidea</taxon>
        <taxon>Pipidae</taxon>
        <taxon>Pipinae</taxon>
        <taxon>Hymenochirus</taxon>
    </lineage>
</organism>
<keyword evidence="5 6" id="KW-0472">Membrane</keyword>
<evidence type="ECO:0000256" key="3">
    <source>
        <dbReference type="ARBA" id="ARBA00022692"/>
    </source>
</evidence>
<comment type="caution">
    <text evidence="7">The sequence shown here is derived from an EMBL/GenBank/DDBJ whole genome shotgun (WGS) entry which is preliminary data.</text>
</comment>
<evidence type="ECO:0000313" key="8">
    <source>
        <dbReference type="Proteomes" id="UP000812440"/>
    </source>
</evidence>
<dbReference type="GO" id="GO:0005335">
    <property type="term" value="F:serotonin:sodium:chloride symporter activity"/>
    <property type="evidence" value="ECO:0007669"/>
    <property type="project" value="TreeGrafter"/>
</dbReference>
<sequence length="157" mass="17626">MLDCGPCKWLREKGKLPRLVVVVVFLAFLLDNLLLTIIVPIVPSYLYDAKFENISQAKMSSTSPPAPGLSYYYDSLLNSKLREILQLKAETNQTRAQCQKESRFLPYENVQAGLLIASKSIVQLLLNPLVSLSTNRIGYDLPMCFGFIIILLSILSE</sequence>
<dbReference type="Proteomes" id="UP000812440">
    <property type="component" value="Unassembled WGS sequence"/>
</dbReference>
<dbReference type="InterPro" id="IPR050930">
    <property type="entry name" value="MFS_Vesicular_Transporter"/>
</dbReference>
<evidence type="ECO:0000256" key="4">
    <source>
        <dbReference type="ARBA" id="ARBA00022989"/>
    </source>
</evidence>
<evidence type="ECO:0000256" key="6">
    <source>
        <dbReference type="SAM" id="Phobius"/>
    </source>
</evidence>
<protein>
    <submittedName>
        <fullName evidence="7">Uncharacterized protein</fullName>
    </submittedName>
</protein>
<keyword evidence="4 6" id="KW-1133">Transmembrane helix</keyword>
<feature type="transmembrane region" description="Helical" evidence="6">
    <location>
        <begin position="19"/>
        <end position="42"/>
    </location>
</feature>
<dbReference type="GO" id="GO:0015842">
    <property type="term" value="P:aminergic neurotransmitter loading into synaptic vesicle"/>
    <property type="evidence" value="ECO:0007669"/>
    <property type="project" value="TreeGrafter"/>
</dbReference>
<dbReference type="GO" id="GO:0030672">
    <property type="term" value="C:synaptic vesicle membrane"/>
    <property type="evidence" value="ECO:0007669"/>
    <property type="project" value="TreeGrafter"/>
</dbReference>
<keyword evidence="8" id="KW-1185">Reference proteome</keyword>
<dbReference type="OrthoDB" id="5086884at2759"/>
<feature type="transmembrane region" description="Helical" evidence="6">
    <location>
        <begin position="137"/>
        <end position="155"/>
    </location>
</feature>
<gene>
    <name evidence="7" type="ORF">GDO86_018198</name>
</gene>
<evidence type="ECO:0000313" key="7">
    <source>
        <dbReference type="EMBL" id="KAG8429143.1"/>
    </source>
</evidence>
<accession>A0A8T2IB56</accession>
<evidence type="ECO:0000256" key="5">
    <source>
        <dbReference type="ARBA" id="ARBA00023136"/>
    </source>
</evidence>
<proteinExistence type="predicted"/>